<evidence type="ECO:0000313" key="6">
    <source>
        <dbReference type="Proteomes" id="UP000553888"/>
    </source>
</evidence>
<dbReference type="GO" id="GO:0000976">
    <property type="term" value="F:transcription cis-regulatory region binding"/>
    <property type="evidence" value="ECO:0007669"/>
    <property type="project" value="TreeGrafter"/>
</dbReference>
<dbReference type="Proteomes" id="UP000553888">
    <property type="component" value="Unassembled WGS sequence"/>
</dbReference>
<organism evidence="5 6">
    <name type="scientific">Schumannella luteola</name>
    <dbReference type="NCBI Taxonomy" id="472059"/>
    <lineage>
        <taxon>Bacteria</taxon>
        <taxon>Bacillati</taxon>
        <taxon>Actinomycetota</taxon>
        <taxon>Actinomycetes</taxon>
        <taxon>Micrococcales</taxon>
        <taxon>Microbacteriaceae</taxon>
        <taxon>Schumannella</taxon>
    </lineage>
</organism>
<dbReference type="PANTHER" id="PTHR30146">
    <property type="entry name" value="LACI-RELATED TRANSCRIPTIONAL REPRESSOR"/>
    <property type="match status" value="1"/>
</dbReference>
<dbReference type="InterPro" id="IPR010982">
    <property type="entry name" value="Lambda_DNA-bd_dom_sf"/>
</dbReference>
<evidence type="ECO:0000256" key="2">
    <source>
        <dbReference type="ARBA" id="ARBA00023125"/>
    </source>
</evidence>
<protein>
    <submittedName>
        <fullName evidence="5">DNA-binding LacI/PurR family transcriptional regulator</fullName>
    </submittedName>
</protein>
<name>A0A852YHY8_9MICO</name>
<dbReference type="SUPFAM" id="SSF53822">
    <property type="entry name" value="Periplasmic binding protein-like I"/>
    <property type="match status" value="1"/>
</dbReference>
<dbReference type="GO" id="GO:0003700">
    <property type="term" value="F:DNA-binding transcription factor activity"/>
    <property type="evidence" value="ECO:0007669"/>
    <property type="project" value="TreeGrafter"/>
</dbReference>
<comment type="caution">
    <text evidence="5">The sequence shown here is derived from an EMBL/GenBank/DDBJ whole genome shotgun (WGS) entry which is preliminary data.</text>
</comment>
<dbReference type="CDD" id="cd01392">
    <property type="entry name" value="HTH_LacI"/>
    <property type="match status" value="1"/>
</dbReference>
<feature type="domain" description="HTH lacI-type" evidence="4">
    <location>
        <begin position="6"/>
        <end position="60"/>
    </location>
</feature>
<evidence type="ECO:0000313" key="5">
    <source>
        <dbReference type="EMBL" id="NYH00752.1"/>
    </source>
</evidence>
<dbReference type="AlphaFoldDB" id="A0A852YHY8"/>
<dbReference type="InterPro" id="IPR046335">
    <property type="entry name" value="LacI/GalR-like_sensor"/>
</dbReference>
<evidence type="ECO:0000256" key="3">
    <source>
        <dbReference type="ARBA" id="ARBA00023163"/>
    </source>
</evidence>
<gene>
    <name evidence="5" type="ORF">BJ979_003377</name>
</gene>
<dbReference type="PANTHER" id="PTHR30146:SF109">
    <property type="entry name" value="HTH-TYPE TRANSCRIPTIONAL REGULATOR GALS"/>
    <property type="match status" value="1"/>
</dbReference>
<dbReference type="InterPro" id="IPR000843">
    <property type="entry name" value="HTH_LacI"/>
</dbReference>
<dbReference type="Pfam" id="PF13377">
    <property type="entry name" value="Peripla_BP_3"/>
    <property type="match status" value="1"/>
</dbReference>
<dbReference type="Gene3D" id="1.10.260.40">
    <property type="entry name" value="lambda repressor-like DNA-binding domains"/>
    <property type="match status" value="1"/>
</dbReference>
<sequence>MSEKRPTIYDVARVAGVSRSLVSLVLRGSDKVSDASREAVETAIAELGYRPSRAASELASGRTETIAVLIDDYANTWFVDLLRGLEGELARDGYRVSVVDTAGATDTEALRRSVDALLSLRADAIVVARDLPPSLTGRTLTTAVAPPLVVAGTRLDMPEGVDGVANDDAAGARLVAEHLLALGHRRIGHLAVAGGAGAARRASFVAAVAAGGGEVIVVEHDGAATEAEGRAAALGLLRAHPELTAVFGANDLMAIGVLGAARELGIRVPEQLSVAGYDSTEIAASGVIDLTTVDDRSYDMGVEVGRMVRDLVGGRPAAGERRVLEPTLIPRGTTGPARRL</sequence>
<reference evidence="5 6" key="1">
    <citation type="submission" date="2020-07" db="EMBL/GenBank/DDBJ databases">
        <title>Sequencing the genomes of 1000 actinobacteria strains.</title>
        <authorList>
            <person name="Klenk H.-P."/>
        </authorList>
    </citation>
    <scope>NUCLEOTIDE SEQUENCE [LARGE SCALE GENOMIC DNA]</scope>
    <source>
        <strain evidence="5 6">DSM 23141</strain>
    </source>
</reference>
<dbReference type="Gene3D" id="3.40.50.2300">
    <property type="match status" value="2"/>
</dbReference>
<accession>A0A852YHY8</accession>
<evidence type="ECO:0000259" key="4">
    <source>
        <dbReference type="PROSITE" id="PS50932"/>
    </source>
</evidence>
<dbReference type="EMBL" id="JACBZY010000001">
    <property type="protein sequence ID" value="NYH00752.1"/>
    <property type="molecule type" value="Genomic_DNA"/>
</dbReference>
<evidence type="ECO:0000256" key="1">
    <source>
        <dbReference type="ARBA" id="ARBA00023015"/>
    </source>
</evidence>
<keyword evidence="3" id="KW-0804">Transcription</keyword>
<dbReference type="SUPFAM" id="SSF47413">
    <property type="entry name" value="lambda repressor-like DNA-binding domains"/>
    <property type="match status" value="1"/>
</dbReference>
<keyword evidence="6" id="KW-1185">Reference proteome</keyword>
<keyword evidence="2 5" id="KW-0238">DNA-binding</keyword>
<dbReference type="RefSeq" id="WP_179569757.1">
    <property type="nucleotide sequence ID" value="NZ_JACBZY010000001.1"/>
</dbReference>
<dbReference type="CDD" id="cd06267">
    <property type="entry name" value="PBP1_LacI_sugar_binding-like"/>
    <property type="match status" value="1"/>
</dbReference>
<dbReference type="InterPro" id="IPR028082">
    <property type="entry name" value="Peripla_BP_I"/>
</dbReference>
<dbReference type="SMART" id="SM00354">
    <property type="entry name" value="HTH_LACI"/>
    <property type="match status" value="1"/>
</dbReference>
<keyword evidence="1" id="KW-0805">Transcription regulation</keyword>
<proteinExistence type="predicted"/>
<dbReference type="PROSITE" id="PS50932">
    <property type="entry name" value="HTH_LACI_2"/>
    <property type="match status" value="1"/>
</dbReference>
<dbReference type="Pfam" id="PF00356">
    <property type="entry name" value="LacI"/>
    <property type="match status" value="1"/>
</dbReference>